<organism evidence="1 2">
    <name type="scientific">Lentinus tigrinus ALCF2SS1-6</name>
    <dbReference type="NCBI Taxonomy" id="1328759"/>
    <lineage>
        <taxon>Eukaryota</taxon>
        <taxon>Fungi</taxon>
        <taxon>Dikarya</taxon>
        <taxon>Basidiomycota</taxon>
        <taxon>Agaricomycotina</taxon>
        <taxon>Agaricomycetes</taxon>
        <taxon>Polyporales</taxon>
        <taxon>Polyporaceae</taxon>
        <taxon>Lentinus</taxon>
    </lineage>
</organism>
<accession>A0A5C2RN66</accession>
<dbReference type="InterPro" id="IPR032675">
    <property type="entry name" value="LRR_dom_sf"/>
</dbReference>
<dbReference type="OrthoDB" id="2745898at2759"/>
<evidence type="ECO:0000313" key="1">
    <source>
        <dbReference type="EMBL" id="RPD52591.1"/>
    </source>
</evidence>
<keyword evidence="2" id="KW-1185">Reference proteome</keyword>
<sequence length="479" mass="55104">MQLTAFRFHPHPSPLSLPPRRWATFREVFALRTERDTPVHARTPILSVDIFHLSLHPAPFELPSSVSRKLGEQNMPPYIPPEITDAIISDVALEDDNVRLRSHTLAMCALVCRAWLPRSRDKLFEDIRIRGERTYDLLVERVLHSEIMSPFLASVNTLYLETLPGPYQSSKAARLFFVEFAGKLPGLRTLFVDGMDFTHQRPSVKWPLLLSQFRTITTLTFLNCEFASFHDVRRLLTALPLLSTLDIQQLTWPMVSHELHLQTMAMARPRTYWPELRELRIRYLPPQCAAVFLRWITAALHGSPVRVLDCRFSDLPSAGSLRESVDAFMGRVGPSITDLHVNMTDNLPLSGFIALKCLSCNLGYYKGNWEDLASVLQGVLPNMIQSITFNDVYTDRLQSRGHNDAAFLRFDHDTLEEIDRILSCERFGDLREVVLRVWPDDEENKELLCAHARRCLPKLHKRKILLLYINWGLQCLDVE</sequence>
<dbReference type="Proteomes" id="UP000313359">
    <property type="component" value="Unassembled WGS sequence"/>
</dbReference>
<reference evidence="1" key="1">
    <citation type="journal article" date="2018" name="Genome Biol. Evol.">
        <title>Genomics and development of Lentinus tigrinus, a white-rot wood-decaying mushroom with dimorphic fruiting bodies.</title>
        <authorList>
            <person name="Wu B."/>
            <person name="Xu Z."/>
            <person name="Knudson A."/>
            <person name="Carlson A."/>
            <person name="Chen N."/>
            <person name="Kovaka S."/>
            <person name="LaButti K."/>
            <person name="Lipzen A."/>
            <person name="Pennachio C."/>
            <person name="Riley R."/>
            <person name="Schakwitz W."/>
            <person name="Umezawa K."/>
            <person name="Ohm R.A."/>
            <person name="Grigoriev I.V."/>
            <person name="Nagy L.G."/>
            <person name="Gibbons J."/>
            <person name="Hibbett D."/>
        </authorList>
    </citation>
    <scope>NUCLEOTIDE SEQUENCE [LARGE SCALE GENOMIC DNA]</scope>
    <source>
        <strain evidence="1">ALCF2SS1-6</strain>
    </source>
</reference>
<dbReference type="EMBL" id="ML122351">
    <property type="protein sequence ID" value="RPD52591.1"/>
    <property type="molecule type" value="Genomic_DNA"/>
</dbReference>
<protein>
    <recommendedName>
        <fullName evidence="3">F-box domain-containing protein</fullName>
    </recommendedName>
</protein>
<name>A0A5C2RN66_9APHY</name>
<evidence type="ECO:0008006" key="3">
    <source>
        <dbReference type="Google" id="ProtNLM"/>
    </source>
</evidence>
<dbReference type="Gene3D" id="3.80.10.10">
    <property type="entry name" value="Ribonuclease Inhibitor"/>
    <property type="match status" value="1"/>
</dbReference>
<dbReference type="AlphaFoldDB" id="A0A5C2RN66"/>
<proteinExistence type="predicted"/>
<gene>
    <name evidence="1" type="ORF">L227DRAFT_617703</name>
</gene>
<evidence type="ECO:0000313" key="2">
    <source>
        <dbReference type="Proteomes" id="UP000313359"/>
    </source>
</evidence>